<dbReference type="Pfam" id="PF25137">
    <property type="entry name" value="ADH_Fe_C"/>
    <property type="match status" value="1"/>
</dbReference>
<dbReference type="EMBL" id="LS974202">
    <property type="protein sequence ID" value="SSC13889.1"/>
    <property type="molecule type" value="Genomic_DNA"/>
</dbReference>
<protein>
    <submittedName>
        <fullName evidence="4">Alcohol dehydrogenase, class IV</fullName>
    </submittedName>
</protein>
<dbReference type="Proteomes" id="UP000250796">
    <property type="component" value="Chromosome MESINF"/>
</dbReference>
<sequence>MKSIEAFDYFLPTRIIFGCGTIGRAGQYSRRLGRKALIVTGRHSTKKTGLLDKVIGLLKEEGISSVVFDEIVPNPLSTSIDRGASIAVKENCDFIIGLGGGSPIDSSKLIALVAKDGGKCWDYTGVGGGRKPKAALPVIAIPTTHGTGTEADPFAVVTNPETNEKIGVGFDEIFPAVSIVDPELMLSLPPEQTAATGMDAFYHSIESYINLNHQPTSDLLALESMSLINYYLPLAYENPNDLDARVALAWASTAAGICETLSGCVANHSLEHPISGHYNVTHGAGLCATGPSLLEYIRPYIAERLAEVARVMGAPESVIGVEELSKMAVVLLRRLQKNVGLDISLGELGVESSMLSILAEDAMRTMGGLVSVTPGNLKTEDLRNIYQMSM</sequence>
<keyword evidence="5" id="KW-1185">Reference proteome</keyword>
<dbReference type="GO" id="GO:0004022">
    <property type="term" value="F:alcohol dehydrogenase (NAD+) activity"/>
    <property type="evidence" value="ECO:0007669"/>
    <property type="project" value="TreeGrafter"/>
</dbReference>
<feature type="domain" description="Fe-containing alcohol dehydrogenase-like C-terminal" evidence="3">
    <location>
        <begin position="193"/>
        <end position="389"/>
    </location>
</feature>
<name>A0A7Z7LH27_9BACT</name>
<dbReference type="KEGG" id="minf:MESINF_2449"/>
<accession>A0A7Z7LH27</accession>
<dbReference type="RefSeq" id="WP_169700047.1">
    <property type="nucleotide sequence ID" value="NZ_LS974202.1"/>
</dbReference>
<dbReference type="InterPro" id="IPR001670">
    <property type="entry name" value="ADH_Fe/GldA"/>
</dbReference>
<keyword evidence="1" id="KW-0560">Oxidoreductase</keyword>
<evidence type="ECO:0000259" key="2">
    <source>
        <dbReference type="Pfam" id="PF00465"/>
    </source>
</evidence>
<feature type="domain" description="Alcohol dehydrogenase iron-type/glycerol dehydrogenase GldA" evidence="2">
    <location>
        <begin position="12"/>
        <end position="182"/>
    </location>
</feature>
<dbReference type="PANTHER" id="PTHR11496:SF104">
    <property type="entry name" value="3-DEOXY-ALPHA-D-MANNO-OCTULOSONATE 8-OXIDASE"/>
    <property type="match status" value="1"/>
</dbReference>
<dbReference type="CDD" id="cd08185">
    <property type="entry name" value="Fe-ADH-like"/>
    <property type="match status" value="1"/>
</dbReference>
<dbReference type="GO" id="GO:0046872">
    <property type="term" value="F:metal ion binding"/>
    <property type="evidence" value="ECO:0007669"/>
    <property type="project" value="InterPro"/>
</dbReference>
<evidence type="ECO:0000313" key="5">
    <source>
        <dbReference type="Proteomes" id="UP000250796"/>
    </source>
</evidence>
<dbReference type="Pfam" id="PF00465">
    <property type="entry name" value="Fe-ADH"/>
    <property type="match status" value="1"/>
</dbReference>
<dbReference type="Gene3D" id="3.40.50.1970">
    <property type="match status" value="1"/>
</dbReference>
<dbReference type="InterPro" id="IPR056798">
    <property type="entry name" value="ADH_Fe_C"/>
</dbReference>
<dbReference type="SUPFAM" id="SSF56796">
    <property type="entry name" value="Dehydroquinate synthase-like"/>
    <property type="match status" value="1"/>
</dbReference>
<dbReference type="InterPro" id="IPR039697">
    <property type="entry name" value="Alcohol_dehydrogenase_Fe"/>
</dbReference>
<dbReference type="PANTHER" id="PTHR11496">
    <property type="entry name" value="ALCOHOL DEHYDROGENASE"/>
    <property type="match status" value="1"/>
</dbReference>
<evidence type="ECO:0000259" key="3">
    <source>
        <dbReference type="Pfam" id="PF25137"/>
    </source>
</evidence>
<dbReference type="PROSITE" id="PS00913">
    <property type="entry name" value="ADH_IRON_1"/>
    <property type="match status" value="1"/>
</dbReference>
<dbReference type="AlphaFoldDB" id="A0A7Z7LH27"/>
<evidence type="ECO:0000313" key="4">
    <source>
        <dbReference type="EMBL" id="SSC13889.1"/>
    </source>
</evidence>
<dbReference type="Gene3D" id="1.20.1090.10">
    <property type="entry name" value="Dehydroquinate synthase-like - alpha domain"/>
    <property type="match status" value="1"/>
</dbReference>
<organism evidence="4 5">
    <name type="scientific">Mesotoga infera</name>
    <dbReference type="NCBI Taxonomy" id="1236046"/>
    <lineage>
        <taxon>Bacteria</taxon>
        <taxon>Thermotogati</taxon>
        <taxon>Thermotogota</taxon>
        <taxon>Thermotogae</taxon>
        <taxon>Kosmotogales</taxon>
        <taxon>Kosmotogaceae</taxon>
        <taxon>Mesotoga</taxon>
    </lineage>
</organism>
<reference evidence="4 5" key="1">
    <citation type="submission" date="2017-01" db="EMBL/GenBank/DDBJ databases">
        <authorList>
            <person name="Erauso G."/>
        </authorList>
    </citation>
    <scope>NUCLEOTIDE SEQUENCE [LARGE SCALE GENOMIC DNA]</scope>
    <source>
        <strain evidence="4">MESINF1</strain>
    </source>
</reference>
<dbReference type="FunFam" id="3.40.50.1970:FF:000003">
    <property type="entry name" value="Alcohol dehydrogenase, iron-containing"/>
    <property type="match status" value="1"/>
</dbReference>
<dbReference type="InterPro" id="IPR018211">
    <property type="entry name" value="ADH_Fe_CS"/>
</dbReference>
<gene>
    <name evidence="4" type="ORF">MESINF_2449</name>
</gene>
<proteinExistence type="predicted"/>
<evidence type="ECO:0000256" key="1">
    <source>
        <dbReference type="ARBA" id="ARBA00023002"/>
    </source>
</evidence>